<dbReference type="AlphaFoldDB" id="A0A9E2L0M2"/>
<accession>A0A9E2L0M2</accession>
<reference evidence="2" key="2">
    <citation type="submission" date="2021-04" db="EMBL/GenBank/DDBJ databases">
        <authorList>
            <person name="Gilroy R."/>
        </authorList>
    </citation>
    <scope>NUCLEOTIDE SEQUENCE</scope>
    <source>
        <strain evidence="2">Gambia15-2214</strain>
    </source>
</reference>
<evidence type="ECO:0000313" key="2">
    <source>
        <dbReference type="EMBL" id="MBU3849081.1"/>
    </source>
</evidence>
<name>A0A9E2L0M2_9SPIR</name>
<feature type="chain" id="PRO_5039151484" description="Lipoprotein" evidence="1">
    <location>
        <begin position="29"/>
        <end position="248"/>
    </location>
</feature>
<dbReference type="PROSITE" id="PS51257">
    <property type="entry name" value="PROKAR_LIPOPROTEIN"/>
    <property type="match status" value="1"/>
</dbReference>
<keyword evidence="1" id="KW-0732">Signal</keyword>
<evidence type="ECO:0000313" key="3">
    <source>
        <dbReference type="Proteomes" id="UP000823914"/>
    </source>
</evidence>
<reference evidence="2" key="1">
    <citation type="journal article" date="2021" name="PeerJ">
        <title>Extensive microbial diversity within the chicken gut microbiome revealed by metagenomics and culture.</title>
        <authorList>
            <person name="Gilroy R."/>
            <person name="Ravi A."/>
            <person name="Getino M."/>
            <person name="Pursley I."/>
            <person name="Horton D.L."/>
            <person name="Alikhan N.F."/>
            <person name="Baker D."/>
            <person name="Gharbi K."/>
            <person name="Hall N."/>
            <person name="Watson M."/>
            <person name="Adriaenssens E.M."/>
            <person name="Foster-Nyarko E."/>
            <person name="Jarju S."/>
            <person name="Secka A."/>
            <person name="Antonio M."/>
            <person name="Oren A."/>
            <person name="Chaudhuri R.R."/>
            <person name="La Ragione R."/>
            <person name="Hildebrand F."/>
            <person name="Pallen M.J."/>
        </authorList>
    </citation>
    <scope>NUCLEOTIDE SEQUENCE</scope>
    <source>
        <strain evidence="2">Gambia15-2214</strain>
    </source>
</reference>
<protein>
    <recommendedName>
        <fullName evidence="4">Lipoprotein</fullName>
    </recommendedName>
</protein>
<dbReference type="Proteomes" id="UP000823914">
    <property type="component" value="Unassembled WGS sequence"/>
</dbReference>
<sequence length="248" mass="26504">MKKYCFLCYSFVLLVGILGFTSCSPSLKVSISDTGDLSYNFETSVSPVIEETVRSFTGLDKSMGLFNGAEIEKSLKNAGLAEIVVKTPTATSLSVSATVDFDQATPLHNLKELDLLPQVSGALSLGESAGTKELRLTVSPEIMQKILTLIPSETAEYAELLSAPVFTGEQLSASEYVDLIAAVYGSTAANQLQEANISVQVTAPSEIRGASISNGEGAVQYRGKTAEFSLPLSELLTYLDKIVFCVQY</sequence>
<gene>
    <name evidence="2" type="ORF">IAA16_00775</name>
</gene>
<feature type="signal peptide" evidence="1">
    <location>
        <begin position="1"/>
        <end position="28"/>
    </location>
</feature>
<evidence type="ECO:0008006" key="4">
    <source>
        <dbReference type="Google" id="ProtNLM"/>
    </source>
</evidence>
<comment type="caution">
    <text evidence="2">The sequence shown here is derived from an EMBL/GenBank/DDBJ whole genome shotgun (WGS) entry which is preliminary data.</text>
</comment>
<organism evidence="2 3">
    <name type="scientific">Candidatus Treponema excrementipullorum</name>
    <dbReference type="NCBI Taxonomy" id="2838768"/>
    <lineage>
        <taxon>Bacteria</taxon>
        <taxon>Pseudomonadati</taxon>
        <taxon>Spirochaetota</taxon>
        <taxon>Spirochaetia</taxon>
        <taxon>Spirochaetales</taxon>
        <taxon>Treponemataceae</taxon>
        <taxon>Treponema</taxon>
    </lineage>
</organism>
<evidence type="ECO:0000256" key="1">
    <source>
        <dbReference type="SAM" id="SignalP"/>
    </source>
</evidence>
<proteinExistence type="predicted"/>
<dbReference type="EMBL" id="JAHLFV010000016">
    <property type="protein sequence ID" value="MBU3849081.1"/>
    <property type="molecule type" value="Genomic_DNA"/>
</dbReference>